<evidence type="ECO:0000313" key="1">
    <source>
        <dbReference type="EMBL" id="CAA9359110.1"/>
    </source>
</evidence>
<dbReference type="AlphaFoldDB" id="A0A6J4MJQ2"/>
<protein>
    <submittedName>
        <fullName evidence="1">Uncharacterized protein</fullName>
    </submittedName>
</protein>
<dbReference type="EMBL" id="CADCUE010000275">
    <property type="protein sequence ID" value="CAA9359110.1"/>
    <property type="molecule type" value="Genomic_DNA"/>
</dbReference>
<dbReference type="PANTHER" id="PTHR41775">
    <property type="entry name" value="SECRETED PROTEIN-RELATED"/>
    <property type="match status" value="1"/>
</dbReference>
<gene>
    <name evidence="1" type="ORF">AVDCRST_MAG16-2903</name>
</gene>
<name>A0A6J4MJQ2_9ACTN</name>
<accession>A0A6J4MJQ2</accession>
<dbReference type="PANTHER" id="PTHR41775:SF1">
    <property type="entry name" value="PEPTIDASE M6-LIKE DOMAIN-CONTAINING PROTEIN"/>
    <property type="match status" value="1"/>
</dbReference>
<sequence length="183" mass="19755">MPYARADQMCAVAASPELRERLRRAVRDARLAQGLPGDGPGSLLREPRRLGFNDGVLRPPSAYPPGVDRRSVQAAAHERAPLRGTVRVLVVLVDFEDRAFEVDTSRFAELFFSTGVIATGSVKEYFSDVTGGLVEIVGEVVGPLRMSQPLSWYANGSFGIGNPSGEPRAQFLAENAAREADAV</sequence>
<feature type="non-terminal residue" evidence="1">
    <location>
        <position position="183"/>
    </location>
</feature>
<organism evidence="1">
    <name type="scientific">uncultured Frankineae bacterium</name>
    <dbReference type="NCBI Taxonomy" id="437475"/>
    <lineage>
        <taxon>Bacteria</taxon>
        <taxon>Bacillati</taxon>
        <taxon>Actinomycetota</taxon>
        <taxon>Actinomycetes</taxon>
        <taxon>Frankiales</taxon>
        <taxon>environmental samples</taxon>
    </lineage>
</organism>
<proteinExistence type="predicted"/>
<reference evidence="1" key="1">
    <citation type="submission" date="2020-02" db="EMBL/GenBank/DDBJ databases">
        <authorList>
            <person name="Meier V. D."/>
        </authorList>
    </citation>
    <scope>NUCLEOTIDE SEQUENCE</scope>
    <source>
        <strain evidence="1">AVDCRST_MAG16</strain>
    </source>
</reference>